<keyword evidence="3" id="KW-1133">Transmembrane helix</keyword>
<keyword evidence="6" id="KW-1185">Reference proteome</keyword>
<name>A0A1W0W9R3_HYPEX</name>
<feature type="domain" description="AB hydrolase-1" evidence="4">
    <location>
        <begin position="92"/>
        <end position="327"/>
    </location>
</feature>
<reference evidence="6" key="1">
    <citation type="submission" date="2017-01" db="EMBL/GenBank/DDBJ databases">
        <title>Comparative genomics of anhydrobiosis in the tardigrade Hypsibius dujardini.</title>
        <authorList>
            <person name="Yoshida Y."/>
            <person name="Koutsovoulos G."/>
            <person name="Laetsch D."/>
            <person name="Stevens L."/>
            <person name="Kumar S."/>
            <person name="Horikawa D."/>
            <person name="Ishino K."/>
            <person name="Komine S."/>
            <person name="Tomita M."/>
            <person name="Blaxter M."/>
            <person name="Arakawa K."/>
        </authorList>
    </citation>
    <scope>NUCLEOTIDE SEQUENCE [LARGE SCALE GENOMIC DNA]</scope>
    <source>
        <strain evidence="6">Z151</strain>
    </source>
</reference>
<dbReference type="InterPro" id="IPR000639">
    <property type="entry name" value="Epox_hydrolase-like"/>
</dbReference>
<dbReference type="InterPro" id="IPR029058">
    <property type="entry name" value="AB_hydrolase_fold"/>
</dbReference>
<dbReference type="SMR" id="A0A1W0W9R3"/>
<protein>
    <submittedName>
        <fullName evidence="5">Epoxide hydrolase 4</fullName>
    </submittedName>
</protein>
<dbReference type="Proteomes" id="UP000192578">
    <property type="component" value="Unassembled WGS sequence"/>
</dbReference>
<dbReference type="GO" id="GO:0004301">
    <property type="term" value="F:epoxide hydrolase activity"/>
    <property type="evidence" value="ECO:0007669"/>
    <property type="project" value="UniProtKB-ARBA"/>
</dbReference>
<sequence>MANCGCSLDLVAILKNLPEFIIVHSLGIFWAVVVATRMLFAKLTGNEPPAIPTKVRKAPAVLTNPALGEHGFLNLKSGIKIHYVATGQEDKPLMLFLHGFPEFWYSWRHQLSYFKKNYRAVAIDMRGYGDSDKPSSKYAYSIPTLVEDIRQVVEALDRKSCYLVCHDWGAIVGWHFATVHPKMVDRLVILNCPHPEAFQKYIRTSFTQFMKSWYIFLFQLPYLAELTFGKNDLARLTASFTKPPMGAKAGTFSAEDIEAYKYTFGKPGALTPPVNYYRNIFRLIPVKRLCSTHLQMPVLLVFGTADQALDTEAAVMSGDWVDGYFEVKLLEGISHWVQNEAPDRVNEAIETFLSKDIPAHHKAHWDDK</sequence>
<accession>A0A1W0W9R3</accession>
<comment type="caution">
    <text evidence="5">The sequence shown here is derived from an EMBL/GenBank/DDBJ whole genome shotgun (WGS) entry which is preliminary data.</text>
</comment>
<evidence type="ECO:0000256" key="2">
    <source>
        <dbReference type="ARBA" id="ARBA00038334"/>
    </source>
</evidence>
<feature type="transmembrane region" description="Helical" evidence="3">
    <location>
        <begin position="20"/>
        <end position="40"/>
    </location>
</feature>
<evidence type="ECO:0000313" key="5">
    <source>
        <dbReference type="EMBL" id="OQV11892.1"/>
    </source>
</evidence>
<keyword evidence="3" id="KW-0812">Transmembrane</keyword>
<evidence type="ECO:0000313" key="6">
    <source>
        <dbReference type="Proteomes" id="UP000192578"/>
    </source>
</evidence>
<proteinExistence type="inferred from homology"/>
<dbReference type="Gene3D" id="3.40.50.1820">
    <property type="entry name" value="alpha/beta hydrolase"/>
    <property type="match status" value="1"/>
</dbReference>
<evidence type="ECO:0000256" key="3">
    <source>
        <dbReference type="SAM" id="Phobius"/>
    </source>
</evidence>
<dbReference type="EMBL" id="MTYJ01000159">
    <property type="protein sequence ID" value="OQV11892.1"/>
    <property type="molecule type" value="Genomic_DNA"/>
</dbReference>
<dbReference type="SUPFAM" id="SSF53474">
    <property type="entry name" value="alpha/beta-Hydrolases"/>
    <property type="match status" value="1"/>
</dbReference>
<dbReference type="InterPro" id="IPR000073">
    <property type="entry name" value="AB_hydrolase_1"/>
</dbReference>
<dbReference type="PANTHER" id="PTHR43329">
    <property type="entry name" value="EPOXIDE HYDROLASE"/>
    <property type="match status" value="1"/>
</dbReference>
<comment type="similarity">
    <text evidence="2">Belongs to the AB hydrolase superfamily. Epoxide hydrolase family.</text>
</comment>
<gene>
    <name evidence="5" type="ORF">BV898_13859</name>
</gene>
<dbReference type="AlphaFoldDB" id="A0A1W0W9R3"/>
<organism evidence="5 6">
    <name type="scientific">Hypsibius exemplaris</name>
    <name type="common">Freshwater tardigrade</name>
    <dbReference type="NCBI Taxonomy" id="2072580"/>
    <lineage>
        <taxon>Eukaryota</taxon>
        <taxon>Metazoa</taxon>
        <taxon>Ecdysozoa</taxon>
        <taxon>Tardigrada</taxon>
        <taxon>Eutardigrada</taxon>
        <taxon>Parachela</taxon>
        <taxon>Hypsibioidea</taxon>
        <taxon>Hypsibiidae</taxon>
        <taxon>Hypsibius</taxon>
    </lineage>
</organism>
<dbReference type="OrthoDB" id="408373at2759"/>
<keyword evidence="3" id="KW-0472">Membrane</keyword>
<evidence type="ECO:0000259" key="4">
    <source>
        <dbReference type="Pfam" id="PF00561"/>
    </source>
</evidence>
<evidence type="ECO:0000256" key="1">
    <source>
        <dbReference type="ARBA" id="ARBA00022801"/>
    </source>
</evidence>
<dbReference type="PRINTS" id="PR00412">
    <property type="entry name" value="EPOXHYDRLASE"/>
</dbReference>
<dbReference type="Pfam" id="PF00561">
    <property type="entry name" value="Abhydrolase_1"/>
    <property type="match status" value="1"/>
</dbReference>
<keyword evidence="1 5" id="KW-0378">Hydrolase</keyword>